<evidence type="ECO:0000259" key="1">
    <source>
        <dbReference type="PROSITE" id="PS50017"/>
    </source>
</evidence>
<dbReference type="OrthoDB" id="2360334at2759"/>
<evidence type="ECO:0000313" key="2">
    <source>
        <dbReference type="EMBL" id="CAG8805653.1"/>
    </source>
</evidence>
<proteinExistence type="predicted"/>
<name>A0A9N9K0X1_9GLOM</name>
<dbReference type="InterPro" id="IPR000488">
    <property type="entry name" value="Death_dom"/>
</dbReference>
<accession>A0A9N9K0X1</accession>
<comment type="caution">
    <text evidence="2">The sequence shown here is derived from an EMBL/GenBank/DDBJ whole genome shotgun (WGS) entry which is preliminary data.</text>
</comment>
<keyword evidence="3" id="KW-1185">Reference proteome</keyword>
<evidence type="ECO:0000313" key="3">
    <source>
        <dbReference type="Proteomes" id="UP000789405"/>
    </source>
</evidence>
<dbReference type="InterPro" id="IPR011029">
    <property type="entry name" value="DEATH-like_dom_sf"/>
</dbReference>
<dbReference type="AlphaFoldDB" id="A0A9N9K0X1"/>
<dbReference type="SUPFAM" id="SSF47986">
    <property type="entry name" value="DEATH domain"/>
    <property type="match status" value="1"/>
</dbReference>
<organism evidence="2 3">
    <name type="scientific">Dentiscutata erythropus</name>
    <dbReference type="NCBI Taxonomy" id="1348616"/>
    <lineage>
        <taxon>Eukaryota</taxon>
        <taxon>Fungi</taxon>
        <taxon>Fungi incertae sedis</taxon>
        <taxon>Mucoromycota</taxon>
        <taxon>Glomeromycotina</taxon>
        <taxon>Glomeromycetes</taxon>
        <taxon>Diversisporales</taxon>
        <taxon>Gigasporaceae</taxon>
        <taxon>Dentiscutata</taxon>
    </lineage>
</organism>
<gene>
    <name evidence="2" type="ORF">DERYTH_LOCUS24318</name>
</gene>
<protein>
    <submittedName>
        <fullName evidence="2">3976_t:CDS:1</fullName>
    </submittedName>
</protein>
<sequence>GTILIIDWGYCTRNNENTAFAGALECMPDEVLQSLVNEENIVYGPKVDLVRFVRSFYLMLHRPSMERIAFDKDDSIKKRAQIMLNFWNDCSKSDVWNNIYQAIENLNYNQLIQEVEEFF</sequence>
<reference evidence="2" key="1">
    <citation type="submission" date="2021-06" db="EMBL/GenBank/DDBJ databases">
        <authorList>
            <person name="Kallberg Y."/>
            <person name="Tangrot J."/>
            <person name="Rosling A."/>
        </authorList>
    </citation>
    <scope>NUCLEOTIDE SEQUENCE</scope>
    <source>
        <strain evidence="2">MA453B</strain>
    </source>
</reference>
<dbReference type="PROSITE" id="PS50017">
    <property type="entry name" value="DEATH_DOMAIN"/>
    <property type="match status" value="1"/>
</dbReference>
<feature type="non-terminal residue" evidence="2">
    <location>
        <position position="1"/>
    </location>
</feature>
<dbReference type="GO" id="GO:0007165">
    <property type="term" value="P:signal transduction"/>
    <property type="evidence" value="ECO:0007669"/>
    <property type="project" value="InterPro"/>
</dbReference>
<feature type="domain" description="Death" evidence="1">
    <location>
        <begin position="58"/>
        <end position="119"/>
    </location>
</feature>
<dbReference type="EMBL" id="CAJVPY010040330">
    <property type="protein sequence ID" value="CAG8805653.1"/>
    <property type="molecule type" value="Genomic_DNA"/>
</dbReference>
<dbReference type="Proteomes" id="UP000789405">
    <property type="component" value="Unassembled WGS sequence"/>
</dbReference>